<name>A0A0N5D1D0_THECL</name>
<evidence type="ECO:0000313" key="2">
    <source>
        <dbReference type="EMBL" id="VDN04014.1"/>
    </source>
</evidence>
<feature type="region of interest" description="Disordered" evidence="1">
    <location>
        <begin position="263"/>
        <end position="303"/>
    </location>
</feature>
<dbReference type="AlphaFoldDB" id="A0A0N5D1D0"/>
<reference evidence="4" key="1">
    <citation type="submission" date="2017-02" db="UniProtKB">
        <authorList>
            <consortium name="WormBaseParasite"/>
        </authorList>
    </citation>
    <scope>IDENTIFICATION</scope>
</reference>
<reference evidence="2 3" key="2">
    <citation type="submission" date="2018-11" db="EMBL/GenBank/DDBJ databases">
        <authorList>
            <consortium name="Pathogen Informatics"/>
        </authorList>
    </citation>
    <scope>NUCLEOTIDE SEQUENCE [LARGE SCALE GENOMIC DNA]</scope>
</reference>
<protein>
    <submittedName>
        <fullName evidence="4">Neuroguidin</fullName>
    </submittedName>
</protein>
<dbReference type="OMA" id="PPKMMAV"/>
<dbReference type="PANTHER" id="PTHR13237:SF9">
    <property type="entry name" value="NEUROGUIDIN"/>
    <property type="match status" value="1"/>
</dbReference>
<sequence>MLEVEQQRRYASIVADCAKTSTKLLEATRRFHDQLLGESIRNGISLYEVKNHDLLVYTRDLAYLMYVMGDGNSIQGNAAIERLVYLRTVLERTRPIEYKLKNYIERLISLTTDVGIAKVLRPHPEQLQMDDERENLETDDDDLATGEAKPKKYVPPKVMALHYNEDDEEAEARKMERARRRALQSSLIQDLRAQYSEAPEEFLDDTIVRKKKQEDIERQKYEEDYLIRLQMTKKQKHNKRLKDRQNILDDLLHFGNYMAVSEVKNEGKGAVRDKARGKRKKVGSNNKSFKKPRFGSKNTGKVS</sequence>
<feature type="compositionally biased region" description="Basic residues" evidence="1">
    <location>
        <begin position="275"/>
        <end position="294"/>
    </location>
</feature>
<dbReference type="Proteomes" id="UP000276776">
    <property type="component" value="Unassembled WGS sequence"/>
</dbReference>
<dbReference type="OrthoDB" id="203440at2759"/>
<gene>
    <name evidence="2" type="ORF">TCLT_LOCUS6642</name>
</gene>
<feature type="region of interest" description="Disordered" evidence="1">
    <location>
        <begin position="123"/>
        <end position="149"/>
    </location>
</feature>
<dbReference type="WBParaSite" id="TCLT_0000665301-mRNA-1">
    <property type="protein sequence ID" value="TCLT_0000665301-mRNA-1"/>
    <property type="gene ID" value="TCLT_0000665301"/>
</dbReference>
<evidence type="ECO:0000313" key="4">
    <source>
        <dbReference type="WBParaSite" id="TCLT_0000665301-mRNA-1"/>
    </source>
</evidence>
<dbReference type="GO" id="GO:0000462">
    <property type="term" value="P:maturation of SSU-rRNA from tricistronic rRNA transcript (SSU-rRNA, 5.8S rRNA, LSU-rRNA)"/>
    <property type="evidence" value="ECO:0007669"/>
    <property type="project" value="TreeGrafter"/>
</dbReference>
<dbReference type="PANTHER" id="PTHR13237">
    <property type="entry name" value="SOMETHING ABOUT SILENCING PROTEIN 10-RELATED"/>
    <property type="match status" value="1"/>
</dbReference>
<evidence type="ECO:0000313" key="3">
    <source>
        <dbReference type="Proteomes" id="UP000276776"/>
    </source>
</evidence>
<dbReference type="STRING" id="103827.A0A0N5D1D0"/>
<dbReference type="EMBL" id="UYYF01004432">
    <property type="protein sequence ID" value="VDN04014.1"/>
    <property type="molecule type" value="Genomic_DNA"/>
</dbReference>
<keyword evidence="3" id="KW-1185">Reference proteome</keyword>
<accession>A0A0N5D1D0</accession>
<evidence type="ECO:0000256" key="1">
    <source>
        <dbReference type="SAM" id="MobiDB-lite"/>
    </source>
</evidence>
<dbReference type="GO" id="GO:0032040">
    <property type="term" value="C:small-subunit processome"/>
    <property type="evidence" value="ECO:0007669"/>
    <property type="project" value="TreeGrafter"/>
</dbReference>
<organism evidence="4">
    <name type="scientific">Thelazia callipaeda</name>
    <name type="common">Oriental eyeworm</name>
    <name type="synonym">Parasitic nematode</name>
    <dbReference type="NCBI Taxonomy" id="103827"/>
    <lineage>
        <taxon>Eukaryota</taxon>
        <taxon>Metazoa</taxon>
        <taxon>Ecdysozoa</taxon>
        <taxon>Nematoda</taxon>
        <taxon>Chromadorea</taxon>
        <taxon>Rhabditida</taxon>
        <taxon>Spirurina</taxon>
        <taxon>Spiruromorpha</taxon>
        <taxon>Thelazioidea</taxon>
        <taxon>Thelaziidae</taxon>
        <taxon>Thelazia</taxon>
    </lineage>
</organism>
<feature type="compositionally biased region" description="Basic and acidic residues" evidence="1">
    <location>
        <begin position="263"/>
        <end position="274"/>
    </location>
</feature>
<feature type="compositionally biased region" description="Acidic residues" evidence="1">
    <location>
        <begin position="128"/>
        <end position="144"/>
    </location>
</feature>
<proteinExistence type="predicted"/>